<dbReference type="Proteomes" id="UP000284824">
    <property type="component" value="Unassembled WGS sequence"/>
</dbReference>
<reference evidence="2 3" key="1">
    <citation type="submission" date="2019-01" db="EMBL/GenBank/DDBJ databases">
        <title>Sequencing the genomes of 1000 actinobacteria strains.</title>
        <authorList>
            <person name="Klenk H.-P."/>
        </authorList>
    </citation>
    <scope>NUCLEOTIDE SEQUENCE [LARGE SCALE GENOMIC DNA]</scope>
    <source>
        <strain evidence="2 3">DSM 43925</strain>
    </source>
</reference>
<organism evidence="2 3">
    <name type="scientific">Nonomuraea polychroma</name>
    <dbReference type="NCBI Taxonomy" id="46176"/>
    <lineage>
        <taxon>Bacteria</taxon>
        <taxon>Bacillati</taxon>
        <taxon>Actinomycetota</taxon>
        <taxon>Actinomycetes</taxon>
        <taxon>Streptosporangiales</taxon>
        <taxon>Streptosporangiaceae</taxon>
        <taxon>Nonomuraea</taxon>
    </lineage>
</organism>
<protein>
    <submittedName>
        <fullName evidence="2">Uncharacterized protein</fullName>
    </submittedName>
</protein>
<dbReference type="RefSeq" id="WP_127932454.1">
    <property type="nucleotide sequence ID" value="NZ_SAUN01000001.1"/>
</dbReference>
<name>A0A438M329_9ACTN</name>
<evidence type="ECO:0000313" key="3">
    <source>
        <dbReference type="Proteomes" id="UP000284824"/>
    </source>
</evidence>
<gene>
    <name evidence="2" type="ORF">EDD27_2404</name>
</gene>
<evidence type="ECO:0000256" key="1">
    <source>
        <dbReference type="SAM" id="MobiDB-lite"/>
    </source>
</evidence>
<accession>A0A438M329</accession>
<dbReference type="EMBL" id="SAUN01000001">
    <property type="protein sequence ID" value="RVX40017.1"/>
    <property type="molecule type" value="Genomic_DNA"/>
</dbReference>
<comment type="caution">
    <text evidence="2">The sequence shown here is derived from an EMBL/GenBank/DDBJ whole genome shotgun (WGS) entry which is preliminary data.</text>
</comment>
<evidence type="ECO:0000313" key="2">
    <source>
        <dbReference type="EMBL" id="RVX40017.1"/>
    </source>
</evidence>
<sequence>MLCVVVIAGLAGAWILLRPGGGEPASSSRLTLDQRDPLRSPSPAAEAVKLRPITGDQLCAAVPDSLRKSLVTDGRYGGKDASTSAATETEKRAACSWHNSKMDVGNGVIGHRMLSISVKAQSRDRQNAVEYAKEQFGSDKKTHERRVNVRDGKRIDGRTSGSAFGPLVGLKYGDESYSQSSIGHSGLRAAVFVRQGPWLITVEYVGSNRTGNKYPSGDEVRAAAGKVAERITAEMAKDAGKVKLTGPCAILTAEHIESAFFPTAEGPSVAGNDGRIKQTTCAWSVREKVPHKPGEEYTARGGELRIHVVDWGGGDSGSKFQFHRDAQKFDRYHAKGGIGDNNIHTAYEPRRELSGLGEKAFAVISTTTRPDSPDKEPMQEVLVKVLLGDRTVELTFRGTTTGGGIIAADDYQKPVFEPSAAQQAVAKLAKTVVAGLT</sequence>
<dbReference type="OrthoDB" id="3502744at2"/>
<dbReference type="AlphaFoldDB" id="A0A438M329"/>
<keyword evidence="3" id="KW-1185">Reference proteome</keyword>
<proteinExistence type="predicted"/>
<feature type="region of interest" description="Disordered" evidence="1">
    <location>
        <begin position="22"/>
        <end position="44"/>
    </location>
</feature>